<evidence type="ECO:0000256" key="1">
    <source>
        <dbReference type="SAM" id="MobiDB-lite"/>
    </source>
</evidence>
<organism evidence="3">
    <name type="scientific">uncultured Nocardioidaceae bacterium</name>
    <dbReference type="NCBI Taxonomy" id="253824"/>
    <lineage>
        <taxon>Bacteria</taxon>
        <taxon>Bacillati</taxon>
        <taxon>Actinomycetota</taxon>
        <taxon>Actinomycetes</taxon>
        <taxon>Propionibacteriales</taxon>
        <taxon>Nocardioidaceae</taxon>
        <taxon>environmental samples</taxon>
    </lineage>
</organism>
<protein>
    <recommendedName>
        <fullName evidence="2">Hypervirulence associated protein TUDOR domain-containing protein</fullName>
    </recommendedName>
</protein>
<dbReference type="Pfam" id="PF11160">
    <property type="entry name" value="Hva1_TUDOR"/>
    <property type="match status" value="1"/>
</dbReference>
<gene>
    <name evidence="3" type="ORF">AVDCRST_MAG29-2672</name>
</gene>
<feature type="region of interest" description="Disordered" evidence="1">
    <location>
        <begin position="51"/>
        <end position="70"/>
    </location>
</feature>
<dbReference type="EMBL" id="CADCUG010000152">
    <property type="protein sequence ID" value="CAA9357254.1"/>
    <property type="molecule type" value="Genomic_DNA"/>
</dbReference>
<evidence type="ECO:0000313" key="3">
    <source>
        <dbReference type="EMBL" id="CAA9357254.1"/>
    </source>
</evidence>
<feature type="domain" description="Hypervirulence associated protein TUDOR" evidence="2">
    <location>
        <begin position="7"/>
        <end position="65"/>
    </location>
</feature>
<sequence>MSEISVGDRVSWNTPQGRTQGKVVEKKTKDFSLASNDFTASKDEPMFVVESEKTGSKAAHKPSALNVLKS</sequence>
<reference evidence="3" key="1">
    <citation type="submission" date="2020-02" db="EMBL/GenBank/DDBJ databases">
        <authorList>
            <person name="Meier V. D."/>
        </authorList>
    </citation>
    <scope>NUCLEOTIDE SEQUENCE</scope>
    <source>
        <strain evidence="3">AVDCRST_MAG29</strain>
    </source>
</reference>
<evidence type="ECO:0000259" key="2">
    <source>
        <dbReference type="Pfam" id="PF11160"/>
    </source>
</evidence>
<dbReference type="InterPro" id="IPR021331">
    <property type="entry name" value="Hva1_TUDOR"/>
</dbReference>
<dbReference type="AlphaFoldDB" id="A0A6J4MEN3"/>
<name>A0A6J4MEN3_9ACTN</name>
<accession>A0A6J4MEN3</accession>
<proteinExistence type="predicted"/>
<feature type="region of interest" description="Disordered" evidence="1">
    <location>
        <begin position="1"/>
        <end position="20"/>
    </location>
</feature>
<dbReference type="Gene3D" id="2.30.30.1060">
    <property type="match status" value="1"/>
</dbReference>